<keyword evidence="1" id="KW-1133">Transmembrane helix</keyword>
<evidence type="ECO:0000313" key="4">
    <source>
        <dbReference type="Proteomes" id="UP001597380"/>
    </source>
</evidence>
<protein>
    <submittedName>
        <fullName evidence="3">DUF3592 domain-containing protein</fullName>
    </submittedName>
</protein>
<dbReference type="InterPro" id="IPR021994">
    <property type="entry name" value="DUF3592"/>
</dbReference>
<dbReference type="EMBL" id="JBHUHT010000009">
    <property type="protein sequence ID" value="MFD2095416.1"/>
    <property type="molecule type" value="Genomic_DNA"/>
</dbReference>
<dbReference type="Pfam" id="PF12158">
    <property type="entry name" value="DUF3592"/>
    <property type="match status" value="1"/>
</dbReference>
<keyword evidence="1" id="KW-0812">Transmembrane</keyword>
<keyword evidence="4" id="KW-1185">Reference proteome</keyword>
<keyword evidence="1" id="KW-0472">Membrane</keyword>
<dbReference type="RefSeq" id="WP_345338585.1">
    <property type="nucleotide sequence ID" value="NZ_BAABLI010000006.1"/>
</dbReference>
<feature type="transmembrane region" description="Helical" evidence="1">
    <location>
        <begin position="6"/>
        <end position="24"/>
    </location>
</feature>
<feature type="domain" description="DUF3592" evidence="2">
    <location>
        <begin position="51"/>
        <end position="124"/>
    </location>
</feature>
<sequence length="155" mass="17409">MNTPPLVVELCISIFCLYMANHAFKNYKKAKDSESWNAVTGILENVELWGTRRVDGEMLPVEKIRVKYSYTVGRGKYMGSTVAFYTIHYPETVNFYQAHEQGKPISVRFNPERPDESVLIPGRHPIKPYSELILAGIAVAIGVCVPLGSWFGLIG</sequence>
<dbReference type="Proteomes" id="UP001597380">
    <property type="component" value="Unassembled WGS sequence"/>
</dbReference>
<feature type="transmembrane region" description="Helical" evidence="1">
    <location>
        <begin position="132"/>
        <end position="153"/>
    </location>
</feature>
<gene>
    <name evidence="3" type="ORF">ACFSJ3_05410</name>
</gene>
<reference evidence="4" key="1">
    <citation type="journal article" date="2019" name="Int. J. Syst. Evol. Microbiol.">
        <title>The Global Catalogue of Microorganisms (GCM) 10K type strain sequencing project: providing services to taxonomists for standard genome sequencing and annotation.</title>
        <authorList>
            <consortium name="The Broad Institute Genomics Platform"/>
            <consortium name="The Broad Institute Genome Sequencing Center for Infectious Disease"/>
            <person name="Wu L."/>
            <person name="Ma J."/>
        </authorList>
    </citation>
    <scope>NUCLEOTIDE SEQUENCE [LARGE SCALE GENOMIC DNA]</scope>
    <source>
        <strain evidence="4">CGMCC 1.10992</strain>
    </source>
</reference>
<evidence type="ECO:0000313" key="3">
    <source>
        <dbReference type="EMBL" id="MFD2095416.1"/>
    </source>
</evidence>
<evidence type="ECO:0000256" key="1">
    <source>
        <dbReference type="SAM" id="Phobius"/>
    </source>
</evidence>
<name>A0ABW4XIQ0_9GAMM</name>
<evidence type="ECO:0000259" key="2">
    <source>
        <dbReference type="Pfam" id="PF12158"/>
    </source>
</evidence>
<comment type="caution">
    <text evidence="3">The sequence shown here is derived from an EMBL/GenBank/DDBJ whole genome shotgun (WGS) entry which is preliminary data.</text>
</comment>
<proteinExistence type="predicted"/>
<organism evidence="3 4">
    <name type="scientific">Corallincola platygyrae</name>
    <dbReference type="NCBI Taxonomy" id="1193278"/>
    <lineage>
        <taxon>Bacteria</taxon>
        <taxon>Pseudomonadati</taxon>
        <taxon>Pseudomonadota</taxon>
        <taxon>Gammaproteobacteria</taxon>
        <taxon>Alteromonadales</taxon>
        <taxon>Psychromonadaceae</taxon>
        <taxon>Corallincola</taxon>
    </lineage>
</organism>
<accession>A0ABW4XIQ0</accession>